<sequence>MSSFRKHGMSCSDNTHKNEKFRKYGVMRTINYTCTKWPIQQRSKELSSYTGSKTKENYSCNNSKVILTRSQSTTMFESMIFEEKSVGTQTEGILSSSTPKKAEICNNINLYENMSYGELFKIVAEKIEQNRQLLFRLKNLCWKLRIQ</sequence>
<protein>
    <submittedName>
        <fullName evidence="1">Uncharacterized protein</fullName>
    </submittedName>
</protein>
<gene>
    <name evidence="1" type="ORF">QLX08_003656</name>
</gene>
<name>A0AAW1A5K0_9HYME</name>
<evidence type="ECO:0000313" key="2">
    <source>
        <dbReference type="Proteomes" id="UP001432146"/>
    </source>
</evidence>
<keyword evidence="2" id="KW-1185">Reference proteome</keyword>
<evidence type="ECO:0000313" key="1">
    <source>
        <dbReference type="EMBL" id="KAK9305214.1"/>
    </source>
</evidence>
<organism evidence="1 2">
    <name type="scientific">Tetragonisca angustula</name>
    <dbReference type="NCBI Taxonomy" id="166442"/>
    <lineage>
        <taxon>Eukaryota</taxon>
        <taxon>Metazoa</taxon>
        <taxon>Ecdysozoa</taxon>
        <taxon>Arthropoda</taxon>
        <taxon>Hexapoda</taxon>
        <taxon>Insecta</taxon>
        <taxon>Pterygota</taxon>
        <taxon>Neoptera</taxon>
        <taxon>Endopterygota</taxon>
        <taxon>Hymenoptera</taxon>
        <taxon>Apocrita</taxon>
        <taxon>Aculeata</taxon>
        <taxon>Apoidea</taxon>
        <taxon>Anthophila</taxon>
        <taxon>Apidae</taxon>
        <taxon>Tetragonisca</taxon>
    </lineage>
</organism>
<dbReference type="EMBL" id="JAWNGG020000054">
    <property type="protein sequence ID" value="KAK9305214.1"/>
    <property type="molecule type" value="Genomic_DNA"/>
</dbReference>
<comment type="caution">
    <text evidence="1">The sequence shown here is derived from an EMBL/GenBank/DDBJ whole genome shotgun (WGS) entry which is preliminary data.</text>
</comment>
<accession>A0AAW1A5K0</accession>
<dbReference type="Proteomes" id="UP001432146">
    <property type="component" value="Unassembled WGS sequence"/>
</dbReference>
<reference evidence="1 2" key="1">
    <citation type="submission" date="2024-05" db="EMBL/GenBank/DDBJ databases">
        <title>The nuclear and mitochondrial genome assemblies of Tetragonisca angustula (Apidae: Meliponini), a tiny yet remarkable pollinator in the Neotropics.</title>
        <authorList>
            <person name="Ferrari R."/>
            <person name="Ricardo P.C."/>
            <person name="Dias F.C."/>
            <person name="Araujo N.S."/>
            <person name="Soares D.O."/>
            <person name="Zhou Q.-S."/>
            <person name="Zhu C.-D."/>
            <person name="Coutinho L."/>
            <person name="Airas M.C."/>
            <person name="Batista T.M."/>
        </authorList>
    </citation>
    <scope>NUCLEOTIDE SEQUENCE [LARGE SCALE GENOMIC DNA]</scope>
    <source>
        <strain evidence="1">ASF017062</strain>
        <tissue evidence="1">Abdomen</tissue>
    </source>
</reference>
<proteinExistence type="predicted"/>
<dbReference type="AlphaFoldDB" id="A0AAW1A5K0"/>